<dbReference type="eggNOG" id="COG5314">
    <property type="taxonomic scope" value="Bacteria"/>
</dbReference>
<feature type="chain" id="PRO_5001614885" description="Conjugal transfer protein TrbJ" evidence="2">
    <location>
        <begin position="27"/>
        <end position="234"/>
    </location>
</feature>
<evidence type="ECO:0000256" key="2">
    <source>
        <dbReference type="SAM" id="SignalP"/>
    </source>
</evidence>
<keyword evidence="1" id="KW-0175">Coiled coil</keyword>
<accession>A0A062U7Y4</accession>
<evidence type="ECO:0000313" key="3">
    <source>
        <dbReference type="EMBL" id="KCZ52709.1"/>
    </source>
</evidence>
<proteinExistence type="predicted"/>
<name>A0A062U7Y4_9PROT</name>
<evidence type="ECO:0008006" key="5">
    <source>
        <dbReference type="Google" id="ProtNLM"/>
    </source>
</evidence>
<dbReference type="PATRIC" id="fig|1280946.3.peg.2866"/>
<dbReference type="STRING" id="1280946.HY29_17970"/>
<sequence>MSKRNLMRGALCAAALSFFMTPAARAQWTVYDPANHIQNILQAVRTLEEVENQIQQLAHEIEMLENMARNLETLPVNVAEAIILDRINSIAELMREAEGIGYNVETVEHDYDVAYPETYGATPPSDAALVEDARQRWRQSRRAYRDTLVTISAALADNETDAGAIAGLVERSQDAAGALQAAQAGNQIEAMQTEQLMQMEAMMAAQYRADALDHARELAEEERARARFQRFMED</sequence>
<protein>
    <recommendedName>
        <fullName evidence="5">Conjugal transfer protein TrbJ</fullName>
    </recommendedName>
</protein>
<keyword evidence="2" id="KW-0732">Signal</keyword>
<dbReference type="RefSeq" id="WP_051601564.1">
    <property type="nucleotide sequence ID" value="NZ_AWFF01000064.1"/>
</dbReference>
<dbReference type="NCBIfam" id="NF010448">
    <property type="entry name" value="PRK13874.1"/>
    <property type="match status" value="1"/>
</dbReference>
<dbReference type="EMBL" id="AWFF01000064">
    <property type="protein sequence ID" value="KCZ52709.1"/>
    <property type="molecule type" value="Genomic_DNA"/>
</dbReference>
<dbReference type="NCBIfam" id="TIGR02780">
    <property type="entry name" value="TrbJ_Ti"/>
    <property type="match status" value="1"/>
</dbReference>
<gene>
    <name evidence="3" type="ORF">HY29_17970</name>
</gene>
<dbReference type="InterPro" id="IPR014147">
    <property type="entry name" value="T4SS_TrbJ"/>
</dbReference>
<feature type="signal peptide" evidence="2">
    <location>
        <begin position="1"/>
        <end position="26"/>
    </location>
</feature>
<evidence type="ECO:0000256" key="1">
    <source>
        <dbReference type="SAM" id="Coils"/>
    </source>
</evidence>
<dbReference type="AlphaFoldDB" id="A0A062U7Y4"/>
<evidence type="ECO:0000313" key="4">
    <source>
        <dbReference type="Proteomes" id="UP000027037"/>
    </source>
</evidence>
<organism evidence="3 4">
    <name type="scientific">Hyphomonas beringensis</name>
    <dbReference type="NCBI Taxonomy" id="1280946"/>
    <lineage>
        <taxon>Bacteria</taxon>
        <taxon>Pseudomonadati</taxon>
        <taxon>Pseudomonadota</taxon>
        <taxon>Alphaproteobacteria</taxon>
        <taxon>Hyphomonadales</taxon>
        <taxon>Hyphomonadaceae</taxon>
        <taxon>Hyphomonas</taxon>
    </lineage>
</organism>
<keyword evidence="4" id="KW-1185">Reference proteome</keyword>
<reference evidence="3 4" key="1">
    <citation type="journal article" date="2014" name="Antonie Van Leeuwenhoek">
        <title>Hyphomonas beringensis sp. nov. and Hyphomonas chukchiensis sp. nov., isolated from surface seawater of the Bering Sea and Chukchi Sea.</title>
        <authorList>
            <person name="Li C."/>
            <person name="Lai Q."/>
            <person name="Li G."/>
            <person name="Dong C."/>
            <person name="Wang J."/>
            <person name="Liao Y."/>
            <person name="Shao Z."/>
        </authorList>
    </citation>
    <scope>NUCLEOTIDE SEQUENCE [LARGE SCALE GENOMIC DNA]</scope>
    <source>
        <strain evidence="3 4">25B14_1</strain>
    </source>
</reference>
<dbReference type="Proteomes" id="UP000027037">
    <property type="component" value="Unassembled WGS sequence"/>
</dbReference>
<feature type="coiled-coil region" evidence="1">
    <location>
        <begin position="40"/>
        <end position="74"/>
    </location>
</feature>
<comment type="caution">
    <text evidence="3">The sequence shown here is derived from an EMBL/GenBank/DDBJ whole genome shotgun (WGS) entry which is preliminary data.</text>
</comment>